<feature type="repeat" description="Filamin" evidence="3">
    <location>
        <begin position="269"/>
        <end position="344"/>
    </location>
</feature>
<keyword evidence="4" id="KW-1185">Reference proteome</keyword>
<evidence type="ECO:0000256" key="3">
    <source>
        <dbReference type="PROSITE-ProRule" id="PRU00087"/>
    </source>
</evidence>
<reference evidence="5" key="1">
    <citation type="submission" date="2017-02" db="UniProtKB">
        <authorList>
            <consortium name="WormBaseParasite"/>
        </authorList>
    </citation>
    <scope>IDENTIFICATION</scope>
</reference>
<organism evidence="4 5">
    <name type="scientific">Ascaris lumbricoides</name>
    <name type="common">Giant roundworm</name>
    <dbReference type="NCBI Taxonomy" id="6252"/>
    <lineage>
        <taxon>Eukaryota</taxon>
        <taxon>Metazoa</taxon>
        <taxon>Ecdysozoa</taxon>
        <taxon>Nematoda</taxon>
        <taxon>Chromadorea</taxon>
        <taxon>Rhabditida</taxon>
        <taxon>Spirurina</taxon>
        <taxon>Ascaridomorpha</taxon>
        <taxon>Ascaridoidea</taxon>
        <taxon>Ascarididae</taxon>
        <taxon>Ascaris</taxon>
    </lineage>
</organism>
<sequence length="353" mass="38937">LNLEFFFKGSPFDVEVLDPHKVVVNDEAADDNGVIHLAVQQGNIIDVDATAAGSGKLRAEVRDWDGKLVAGSEVESLGYGKYRVMFNPPAPGKYNIYLYWSEIAVQSAYPLHAIADAQQPSTSRSVPIATKTGERSLDEEEMSDHLRVVLRGEGLTRAACKEQSEFIVDGSDASREGRVSCSLIGQKADVPVRLTHLGNNVYKAVYTPLISGTYELQVFYQGFVDIEYLVLIDIITVISKEFNYLDSDAGVMWDGRHVRGSPFRVQVESHASAAELIHVDTNTLKIGIINDDVKTLIDTRRAGPGQLSAQCMGPSKLAYCELYDHRDGTYTLSVRPSEVGKHTLAYLLKRLLQ</sequence>
<feature type="repeat" description="Filamin" evidence="3">
    <location>
        <begin position="14"/>
        <end position="115"/>
    </location>
</feature>
<dbReference type="Pfam" id="PF00630">
    <property type="entry name" value="Filamin"/>
    <property type="match status" value="1"/>
</dbReference>
<evidence type="ECO:0000256" key="2">
    <source>
        <dbReference type="ARBA" id="ARBA00022737"/>
    </source>
</evidence>
<dbReference type="WBParaSite" id="ALUE_0002289501-mRNA-1">
    <property type="protein sequence ID" value="ALUE_0002289501-mRNA-1"/>
    <property type="gene ID" value="ALUE_0002289501"/>
</dbReference>
<proteinExistence type="inferred from homology"/>
<dbReference type="GO" id="GO:0030036">
    <property type="term" value="P:actin cytoskeleton organization"/>
    <property type="evidence" value="ECO:0007669"/>
    <property type="project" value="InterPro"/>
</dbReference>
<accession>A0A0M3IVW7</accession>
<keyword evidence="2" id="KW-0677">Repeat</keyword>
<dbReference type="InterPro" id="IPR001298">
    <property type="entry name" value="Filamin/ABP280_rpt"/>
</dbReference>
<dbReference type="PANTHER" id="PTHR38537">
    <property type="entry name" value="JITTERBUG, ISOFORM N"/>
    <property type="match status" value="1"/>
</dbReference>
<dbReference type="GO" id="GO:0051015">
    <property type="term" value="F:actin filament binding"/>
    <property type="evidence" value="ECO:0007669"/>
    <property type="project" value="InterPro"/>
</dbReference>
<dbReference type="PANTHER" id="PTHR38537:SF13">
    <property type="entry name" value="JITTERBUG, ISOFORM N"/>
    <property type="match status" value="1"/>
</dbReference>
<name>A0A0M3IVW7_ASCLU</name>
<evidence type="ECO:0000313" key="4">
    <source>
        <dbReference type="Proteomes" id="UP000036681"/>
    </source>
</evidence>
<dbReference type="InterPro" id="IPR013783">
    <property type="entry name" value="Ig-like_fold"/>
</dbReference>
<evidence type="ECO:0000256" key="1">
    <source>
        <dbReference type="ARBA" id="ARBA00009238"/>
    </source>
</evidence>
<dbReference type="SMART" id="SM00557">
    <property type="entry name" value="IG_FLMN"/>
    <property type="match status" value="3"/>
</dbReference>
<dbReference type="InterPro" id="IPR014756">
    <property type="entry name" value="Ig_E-set"/>
</dbReference>
<comment type="similarity">
    <text evidence="1">Belongs to the filamin family.</text>
</comment>
<dbReference type="AlphaFoldDB" id="A0A0M3IVW7"/>
<protein>
    <submittedName>
        <fullName evidence="5">Filamin/ABP280 repeat protein</fullName>
    </submittedName>
</protein>
<dbReference type="Gene3D" id="2.60.40.10">
    <property type="entry name" value="Immunoglobulins"/>
    <property type="match status" value="3"/>
</dbReference>
<dbReference type="InterPro" id="IPR044801">
    <property type="entry name" value="Filamin"/>
</dbReference>
<evidence type="ECO:0000313" key="5">
    <source>
        <dbReference type="WBParaSite" id="ALUE_0002289501-mRNA-1"/>
    </source>
</evidence>
<dbReference type="Proteomes" id="UP000036681">
    <property type="component" value="Unplaced"/>
</dbReference>
<feature type="repeat" description="Filamin" evidence="3">
    <location>
        <begin position="140"/>
        <end position="267"/>
    </location>
</feature>
<dbReference type="InterPro" id="IPR017868">
    <property type="entry name" value="Filamin/ABP280_repeat-like"/>
</dbReference>
<dbReference type="SUPFAM" id="SSF81296">
    <property type="entry name" value="E set domains"/>
    <property type="match status" value="3"/>
</dbReference>
<dbReference type="PROSITE" id="PS50194">
    <property type="entry name" value="FILAMIN_REPEAT"/>
    <property type="match status" value="3"/>
</dbReference>